<evidence type="ECO:0000313" key="4">
    <source>
        <dbReference type="EMBL" id="MFB2716141.1"/>
    </source>
</evidence>
<dbReference type="PANTHER" id="PTHR12510">
    <property type="entry name" value="TROPONIN C-AKIN-1 PROTEIN"/>
    <property type="match status" value="1"/>
</dbReference>
<proteinExistence type="inferred from homology"/>
<dbReference type="InterPro" id="IPR009288">
    <property type="entry name" value="AIG2-like_dom"/>
</dbReference>
<dbReference type="Gene3D" id="3.10.490.10">
    <property type="entry name" value="Gamma-glutamyl cyclotransferase-like"/>
    <property type="match status" value="1"/>
</dbReference>
<accession>A0ABV4W7H5</accession>
<dbReference type="EMBL" id="JBHFLD010000014">
    <property type="protein sequence ID" value="MFB2716141.1"/>
    <property type="molecule type" value="Genomic_DNA"/>
</dbReference>
<feature type="domain" description="Gamma-glutamylcyclotransferase AIG2-like" evidence="3">
    <location>
        <begin position="8"/>
        <end position="120"/>
    </location>
</feature>
<dbReference type="Proteomes" id="UP001576762">
    <property type="component" value="Unassembled WGS sequence"/>
</dbReference>
<gene>
    <name evidence="4" type="ORF">ACE05E_11670</name>
</gene>
<keyword evidence="5" id="KW-1185">Reference proteome</keyword>
<dbReference type="InterPro" id="IPR013024">
    <property type="entry name" value="GGCT-like"/>
</dbReference>
<evidence type="ECO:0000256" key="2">
    <source>
        <dbReference type="RuleBase" id="RU367036"/>
    </source>
</evidence>
<comment type="caution">
    <text evidence="4">The sequence shown here is derived from an EMBL/GenBank/DDBJ whole genome shotgun (WGS) entry which is preliminary data.</text>
</comment>
<comment type="similarity">
    <text evidence="1 2">Belongs to the gamma-glutamylcyclotransferase family.</text>
</comment>
<evidence type="ECO:0000259" key="3">
    <source>
        <dbReference type="Pfam" id="PF06094"/>
    </source>
</evidence>
<dbReference type="InterPro" id="IPR036568">
    <property type="entry name" value="GGCT-like_sf"/>
</dbReference>
<name>A0ABV4W7H5_9GAMM</name>
<dbReference type="Pfam" id="PF06094">
    <property type="entry name" value="GGACT"/>
    <property type="match status" value="1"/>
</dbReference>
<protein>
    <recommendedName>
        <fullName evidence="2">Gamma-glutamylcyclotransferase family protein</fullName>
    </recommendedName>
</protein>
<evidence type="ECO:0000256" key="1">
    <source>
        <dbReference type="ARBA" id="ARBA00008861"/>
    </source>
</evidence>
<organism evidence="4 5">
    <name type="scientific">Marinobacter shengliensis</name>
    <dbReference type="NCBI Taxonomy" id="1389223"/>
    <lineage>
        <taxon>Bacteria</taxon>
        <taxon>Pseudomonadati</taxon>
        <taxon>Pseudomonadota</taxon>
        <taxon>Gammaproteobacteria</taxon>
        <taxon>Pseudomonadales</taxon>
        <taxon>Marinobacteraceae</taxon>
        <taxon>Marinobacter</taxon>
    </lineage>
</organism>
<reference evidence="4 5" key="1">
    <citation type="submission" date="2024-09" db="EMBL/GenBank/DDBJ databases">
        <title>Draft genome sequences of 6 high pH adapted Marinobacter shengliensis sp. isolated from Mariana forearc serpentinite mud volcanoes.</title>
        <authorList>
            <person name="Elkassas S."/>
            <person name="Serres M."/>
            <person name="Michael N."/>
            <person name="Amina P."/>
            <person name="Teodora Z."/>
            <person name="Julie H."/>
        </authorList>
    </citation>
    <scope>NUCLEOTIDE SEQUENCE [LARGE SCALE GENOMIC DNA]</scope>
    <source>
        <strain evidence="4 5">EB4</strain>
    </source>
</reference>
<evidence type="ECO:0000313" key="5">
    <source>
        <dbReference type="Proteomes" id="UP001576762"/>
    </source>
</evidence>
<dbReference type="SUPFAM" id="SSF110857">
    <property type="entry name" value="Gamma-glutamyl cyclotransferase-like"/>
    <property type="match status" value="1"/>
</dbReference>
<dbReference type="CDD" id="cd06661">
    <property type="entry name" value="GGCT_like"/>
    <property type="match status" value="1"/>
</dbReference>
<sequence>MHSEKIRVAVYGTLKQNQSNHWLLADQKRCGEFQCDLITLYDLGPFPAAKLSNSDGVRVEVYEVDDETFARLDELEGFNAESQQSGLYNRIQIQTPFGQAWLYIYNHDVSGYPEIRSGEWFPCRS</sequence>
<dbReference type="RefSeq" id="WP_374814480.1">
    <property type="nucleotide sequence ID" value="NZ_JBHFLD010000014.1"/>
</dbReference>
<dbReference type="PANTHER" id="PTHR12510:SF4">
    <property type="entry name" value="GAMMA-GLUTAMYLAMINECYCLOTRANSFERASE"/>
    <property type="match status" value="1"/>
</dbReference>
<dbReference type="InterPro" id="IPR039126">
    <property type="entry name" value="GGACT"/>
</dbReference>